<gene>
    <name evidence="8" type="primary">ppaC</name>
    <name evidence="10" type="ORF">C4S77_03705</name>
</gene>
<evidence type="ECO:0000256" key="3">
    <source>
        <dbReference type="ARBA" id="ARBA00022490"/>
    </source>
</evidence>
<evidence type="ECO:0000256" key="7">
    <source>
        <dbReference type="ARBA" id="ARBA00047820"/>
    </source>
</evidence>
<dbReference type="RefSeq" id="WP_105192305.1">
    <property type="nucleotide sequence ID" value="NZ_PSZM01000024.1"/>
</dbReference>
<feature type="binding site" evidence="8">
    <location>
        <position position="149"/>
    </location>
    <ligand>
        <name>Mn(2+)</name>
        <dbReference type="ChEBI" id="CHEBI:29035"/>
        <label>2</label>
    </ligand>
</feature>
<dbReference type="Gene3D" id="3.90.1640.10">
    <property type="entry name" value="inorganic pyrophosphatase (n-terminal core)"/>
    <property type="match status" value="1"/>
</dbReference>
<accession>A0A2S8AF66</accession>
<comment type="subcellular location">
    <subcellularLocation>
        <location evidence="1 8">Cytoplasm</location>
    </subcellularLocation>
</comment>
<evidence type="ECO:0000256" key="5">
    <source>
        <dbReference type="ARBA" id="ARBA00022801"/>
    </source>
</evidence>
<dbReference type="GO" id="GO:0004427">
    <property type="term" value="F:inorganic diphosphate phosphatase activity"/>
    <property type="evidence" value="ECO:0007669"/>
    <property type="project" value="UniProtKB-UniRule"/>
</dbReference>
<dbReference type="Gene3D" id="3.10.310.20">
    <property type="entry name" value="DHHA2 domain"/>
    <property type="match status" value="1"/>
</dbReference>
<evidence type="ECO:0000313" key="10">
    <source>
        <dbReference type="EMBL" id="PQL94275.1"/>
    </source>
</evidence>
<evidence type="ECO:0000256" key="1">
    <source>
        <dbReference type="ARBA" id="ARBA00004496"/>
    </source>
</evidence>
<dbReference type="Proteomes" id="UP000238042">
    <property type="component" value="Unassembled WGS sequence"/>
</dbReference>
<comment type="cofactor">
    <cofactor evidence="8">
        <name>Mn(2+)</name>
        <dbReference type="ChEBI" id="CHEBI:29035"/>
    </cofactor>
    <text evidence="8">Binds 2 manganese ions per subunit.</text>
</comment>
<protein>
    <recommendedName>
        <fullName evidence="8">Probable manganese-dependent inorganic pyrophosphatase</fullName>
        <ecNumber evidence="8">3.6.1.1</ecNumber>
    </recommendedName>
    <alternativeName>
        <fullName evidence="8">Pyrophosphate phospho-hydrolase</fullName>
        <shortName evidence="8">PPase</shortName>
    </alternativeName>
</protein>
<comment type="caution">
    <text evidence="10">The sequence shown here is derived from an EMBL/GenBank/DDBJ whole genome shotgun (WGS) entry which is preliminary data.</text>
</comment>
<evidence type="ECO:0000259" key="9">
    <source>
        <dbReference type="SMART" id="SM01131"/>
    </source>
</evidence>
<organism evidence="10 11">
    <name type="scientific">Apibacter adventoris</name>
    <dbReference type="NCBI Taxonomy" id="1679466"/>
    <lineage>
        <taxon>Bacteria</taxon>
        <taxon>Pseudomonadati</taxon>
        <taxon>Bacteroidota</taxon>
        <taxon>Flavobacteriia</taxon>
        <taxon>Flavobacteriales</taxon>
        <taxon>Weeksellaceae</taxon>
        <taxon>Apibacter</taxon>
    </lineage>
</organism>
<evidence type="ECO:0000256" key="8">
    <source>
        <dbReference type="HAMAP-Rule" id="MF_00207"/>
    </source>
</evidence>
<evidence type="ECO:0000256" key="6">
    <source>
        <dbReference type="ARBA" id="ARBA00023211"/>
    </source>
</evidence>
<keyword evidence="11" id="KW-1185">Reference proteome</keyword>
<dbReference type="HAMAP" id="MF_00207">
    <property type="entry name" value="PPase_C"/>
    <property type="match status" value="1"/>
</dbReference>
<feature type="binding site" evidence="8">
    <location>
        <position position="75"/>
    </location>
    <ligand>
        <name>Mn(2+)</name>
        <dbReference type="ChEBI" id="CHEBI:29035"/>
        <label>2</label>
    </ligand>
</feature>
<dbReference type="EMBL" id="PSZM01000024">
    <property type="protein sequence ID" value="PQL94275.1"/>
    <property type="molecule type" value="Genomic_DNA"/>
</dbReference>
<dbReference type="SUPFAM" id="SSF64182">
    <property type="entry name" value="DHH phosphoesterases"/>
    <property type="match status" value="1"/>
</dbReference>
<name>A0A2S8AF66_9FLAO</name>
<evidence type="ECO:0000313" key="11">
    <source>
        <dbReference type="Proteomes" id="UP000238042"/>
    </source>
</evidence>
<feature type="binding site" evidence="8">
    <location>
        <position position="13"/>
    </location>
    <ligand>
        <name>Mn(2+)</name>
        <dbReference type="ChEBI" id="CHEBI:29035"/>
        <label>1</label>
    </ligand>
</feature>
<dbReference type="AlphaFoldDB" id="A0A2S8AF66"/>
<dbReference type="PANTHER" id="PTHR47618:SF2">
    <property type="entry name" value="CYCLIC-DI-AMP PHOSPHODIESTERASE GDPP"/>
    <property type="match status" value="1"/>
</dbReference>
<dbReference type="Pfam" id="PF02833">
    <property type="entry name" value="DHHA2"/>
    <property type="match status" value="1"/>
</dbReference>
<proteinExistence type="inferred from homology"/>
<feature type="binding site" evidence="8">
    <location>
        <position position="9"/>
    </location>
    <ligand>
        <name>Mn(2+)</name>
        <dbReference type="ChEBI" id="CHEBI:29035"/>
        <label>1</label>
    </ligand>
</feature>
<comment type="catalytic activity">
    <reaction evidence="7 8">
        <text>diphosphate + H2O = 2 phosphate + H(+)</text>
        <dbReference type="Rhea" id="RHEA:24576"/>
        <dbReference type="ChEBI" id="CHEBI:15377"/>
        <dbReference type="ChEBI" id="CHEBI:15378"/>
        <dbReference type="ChEBI" id="CHEBI:33019"/>
        <dbReference type="ChEBI" id="CHEBI:43474"/>
        <dbReference type="EC" id="3.6.1.1"/>
    </reaction>
</comment>
<dbReference type="OrthoDB" id="9766150at2"/>
<dbReference type="GO" id="GO:0005737">
    <property type="term" value="C:cytoplasm"/>
    <property type="evidence" value="ECO:0007669"/>
    <property type="project" value="UniProtKB-SubCell"/>
</dbReference>
<dbReference type="GO" id="GO:0030145">
    <property type="term" value="F:manganese ion binding"/>
    <property type="evidence" value="ECO:0007669"/>
    <property type="project" value="UniProtKB-UniRule"/>
</dbReference>
<feature type="binding site" evidence="8">
    <location>
        <position position="15"/>
    </location>
    <ligand>
        <name>Mn(2+)</name>
        <dbReference type="ChEBI" id="CHEBI:29035"/>
        <label>2</label>
    </ligand>
</feature>
<evidence type="ECO:0000256" key="4">
    <source>
        <dbReference type="ARBA" id="ARBA00022723"/>
    </source>
</evidence>
<feature type="binding site" evidence="8">
    <location>
        <position position="75"/>
    </location>
    <ligand>
        <name>Mn(2+)</name>
        <dbReference type="ChEBI" id="CHEBI:29035"/>
        <label>1</label>
    </ligand>
</feature>
<dbReference type="InterPro" id="IPR022934">
    <property type="entry name" value="Mn-dep_inorganic_PyrPase"/>
</dbReference>
<feature type="binding site" evidence="8">
    <location>
        <position position="97"/>
    </location>
    <ligand>
        <name>Mn(2+)</name>
        <dbReference type="ChEBI" id="CHEBI:29035"/>
        <label>2</label>
    </ligand>
</feature>
<dbReference type="PANTHER" id="PTHR47618">
    <property type="entry name" value="BIFUNCTIONAL OLIGORIBONUCLEASE AND PAP PHOSPHATASE NRNA"/>
    <property type="match status" value="1"/>
</dbReference>
<keyword evidence="6 8" id="KW-0464">Manganese</keyword>
<reference evidence="10 11" key="1">
    <citation type="submission" date="2018-02" db="EMBL/GenBank/DDBJ databases">
        <title>Genome sequences of Apibacter spp., gut symbionts of Asian honey bees.</title>
        <authorList>
            <person name="Kwong W.K."/>
            <person name="Steele M.I."/>
            <person name="Moran N.A."/>
        </authorList>
    </citation>
    <scope>NUCLEOTIDE SEQUENCE [LARGE SCALE GENOMIC DNA]</scope>
    <source>
        <strain evidence="11">wkB301</strain>
    </source>
</reference>
<dbReference type="NCBIfam" id="NF003877">
    <property type="entry name" value="PRK05427.1"/>
    <property type="match status" value="1"/>
</dbReference>
<keyword evidence="3 8" id="KW-0963">Cytoplasm</keyword>
<dbReference type="Pfam" id="PF01368">
    <property type="entry name" value="DHH"/>
    <property type="match status" value="1"/>
</dbReference>
<dbReference type="FunFam" id="3.10.310.20:FF:000001">
    <property type="entry name" value="Probable manganese-dependent inorganic pyrophosphatase"/>
    <property type="match status" value="1"/>
</dbReference>
<dbReference type="FunFam" id="3.90.1640.10:FF:000001">
    <property type="entry name" value="Probable manganese-dependent inorganic pyrophosphatase"/>
    <property type="match status" value="1"/>
</dbReference>
<dbReference type="InterPro" id="IPR001667">
    <property type="entry name" value="DDH_dom"/>
</dbReference>
<dbReference type="InterPro" id="IPR038222">
    <property type="entry name" value="DHHA2_dom_sf"/>
</dbReference>
<dbReference type="SMART" id="SM01131">
    <property type="entry name" value="DHHA2"/>
    <property type="match status" value="1"/>
</dbReference>
<dbReference type="InterPro" id="IPR038763">
    <property type="entry name" value="DHH_sf"/>
</dbReference>
<keyword evidence="5 8" id="KW-0378">Hydrolase</keyword>
<feature type="domain" description="DHHA2" evidence="9">
    <location>
        <begin position="181"/>
        <end position="307"/>
    </location>
</feature>
<sequence>MSKILIFGHLNPDTDAITSAISFSYLQNAIGKNTEPVALGIPNDETQYALDYFKTKTLRVITKASEETLEVMLVDHNEFQQSVSDISDLTIGAVIDHHRISNFQTVNPLYYRAEPVGCTQTIILKLFKENHIQIPPEIAGLMLSGIISDTLLFKSPTCTEEDIKAAHELASIAGVNVNVYGLDLLKAGTNISDKKAEELLSMDAKSFEVDGKKVRVAQINCVDFNDVFCKKAELINAINKEISIQNYDLFLLVVTNILDSDSKILVLGNAAPIAENAFGITLHENEAILKGVVSRKKQIIPPLTKALSNK</sequence>
<dbReference type="InterPro" id="IPR004097">
    <property type="entry name" value="DHHA2"/>
</dbReference>
<comment type="similarity">
    <text evidence="2 8">Belongs to the PPase class C family.</text>
</comment>
<evidence type="ECO:0000256" key="2">
    <source>
        <dbReference type="ARBA" id="ARBA00007350"/>
    </source>
</evidence>
<dbReference type="InterPro" id="IPR051319">
    <property type="entry name" value="Oligoribo/pAp-PDE_c-di-AMP_PDE"/>
</dbReference>
<keyword evidence="4 8" id="KW-0479">Metal-binding</keyword>
<dbReference type="EC" id="3.6.1.1" evidence="8"/>